<keyword evidence="2" id="KW-1185">Reference proteome</keyword>
<proteinExistence type="predicted"/>
<organism evidence="1 2">
    <name type="scientific">Micromonospora sonchi</name>
    <dbReference type="NCBI Taxonomy" id="1763543"/>
    <lineage>
        <taxon>Bacteria</taxon>
        <taxon>Bacillati</taxon>
        <taxon>Actinomycetota</taxon>
        <taxon>Actinomycetes</taxon>
        <taxon>Micromonosporales</taxon>
        <taxon>Micromonosporaceae</taxon>
        <taxon>Micromonospora</taxon>
    </lineage>
</organism>
<dbReference type="RefSeq" id="WP_189041002.1">
    <property type="nucleotide sequence ID" value="NZ_BMNB01000003.1"/>
</dbReference>
<name>A0A917WTJ9_9ACTN</name>
<gene>
    <name evidence="1" type="ORF">GCM10011608_09550</name>
</gene>
<dbReference type="AlphaFoldDB" id="A0A917WTJ9"/>
<reference evidence="1" key="1">
    <citation type="journal article" date="2014" name="Int. J. Syst. Evol. Microbiol.">
        <title>Complete genome sequence of Corynebacterium casei LMG S-19264T (=DSM 44701T), isolated from a smear-ripened cheese.</title>
        <authorList>
            <consortium name="US DOE Joint Genome Institute (JGI-PGF)"/>
            <person name="Walter F."/>
            <person name="Albersmeier A."/>
            <person name="Kalinowski J."/>
            <person name="Ruckert C."/>
        </authorList>
    </citation>
    <scope>NUCLEOTIDE SEQUENCE</scope>
    <source>
        <strain evidence="1">CGMCC 4.7312</strain>
    </source>
</reference>
<comment type="caution">
    <text evidence="1">The sequence shown here is derived from an EMBL/GenBank/DDBJ whole genome shotgun (WGS) entry which is preliminary data.</text>
</comment>
<sequence length="65" mass="7406">MPNKTLYIPDRDVPLWEAAQRVADRQKVSLYRVVSDALENHLPTAVSEPGPRDRWRHIAADQNAA</sequence>
<evidence type="ECO:0000313" key="2">
    <source>
        <dbReference type="Proteomes" id="UP000608890"/>
    </source>
</evidence>
<dbReference type="EMBL" id="BMNB01000003">
    <property type="protein sequence ID" value="GGM26858.1"/>
    <property type="molecule type" value="Genomic_DNA"/>
</dbReference>
<accession>A0A917WTJ9</accession>
<dbReference type="Proteomes" id="UP000608890">
    <property type="component" value="Unassembled WGS sequence"/>
</dbReference>
<reference evidence="1" key="2">
    <citation type="submission" date="2020-09" db="EMBL/GenBank/DDBJ databases">
        <authorList>
            <person name="Sun Q."/>
            <person name="Zhou Y."/>
        </authorList>
    </citation>
    <scope>NUCLEOTIDE SEQUENCE</scope>
    <source>
        <strain evidence="1">CGMCC 4.7312</strain>
    </source>
</reference>
<evidence type="ECO:0000313" key="1">
    <source>
        <dbReference type="EMBL" id="GGM26858.1"/>
    </source>
</evidence>
<protein>
    <submittedName>
        <fullName evidence="1">Uncharacterized protein</fullName>
    </submittedName>
</protein>